<keyword evidence="4" id="KW-1185">Reference proteome</keyword>
<dbReference type="InterPro" id="IPR054168">
    <property type="entry name" value="PG_1098_Fer"/>
</dbReference>
<dbReference type="AlphaFoldDB" id="A0A2S9J685"/>
<comment type="caution">
    <text evidence="3">The sequence shown here is derived from an EMBL/GenBank/DDBJ whole genome shotgun (WGS) entry which is preliminary data.</text>
</comment>
<sequence length="400" mass="45175">MNNTVLSSEVQAFIRQHVHDDASRIALNKSPFEHVSSPELAQQIHGLQKVSRKVPDWIEQSKALYFPEKLNLEQCSSAGTAKFKASLLSPNSTVFDLTGGFGVDSYYFAQRAKKVTHCEITPELSQIVAHNLNALGVDNVQCHAGDGVAFLASSNNHYDYIYIDPSRRVKNQKVFRLEDCEPNILAYQELFFQHSDKLITKLAPLLDISGALNALPHVKDVYVMSIENDCKELLFVQEKSFQGIPNIHAVRLSAEEPKIFSFNYIQEKEAAPALSEPTNFLYDPDVAITKAGAFKSVATAFGIQKLHQHSHLYASKTLVAEFPGRIFQVRQVVPFSVFKKNIDITKANIVAKNFPLKVEDIRKKFKIKDGGDDYLYFTMLYDDRLMVVYGRRIVRACQPR</sequence>
<evidence type="ECO:0000313" key="4">
    <source>
        <dbReference type="Proteomes" id="UP000239711"/>
    </source>
</evidence>
<protein>
    <submittedName>
        <fullName evidence="3">Uncharacterized protein</fullName>
    </submittedName>
</protein>
<evidence type="ECO:0000259" key="2">
    <source>
        <dbReference type="Pfam" id="PF22013"/>
    </source>
</evidence>
<dbReference type="Pfam" id="PF18096">
    <property type="entry name" value="Thump_like"/>
    <property type="match status" value="1"/>
</dbReference>
<proteinExistence type="predicted"/>
<gene>
    <name evidence="3" type="ORF">C5745_07105</name>
</gene>
<dbReference type="Gene3D" id="1.10.10.1110">
    <property type="entry name" value="Methyltransferase PG1098, N-terminal domain"/>
    <property type="match status" value="1"/>
</dbReference>
<accession>A0A2S9J685</accession>
<feature type="domain" description="PG-1098 ferredoxin-like" evidence="2">
    <location>
        <begin position="280"/>
        <end position="323"/>
    </location>
</feature>
<dbReference type="RefSeq" id="WP_105716291.1">
    <property type="nucleotide sequence ID" value="NZ_PVBQ01000004.1"/>
</dbReference>
<dbReference type="Gene3D" id="3.40.50.150">
    <property type="entry name" value="Vaccinia Virus protein VP39"/>
    <property type="match status" value="1"/>
</dbReference>
<dbReference type="CDD" id="cd02440">
    <property type="entry name" value="AdoMet_MTases"/>
    <property type="match status" value="1"/>
</dbReference>
<evidence type="ECO:0000313" key="3">
    <source>
        <dbReference type="EMBL" id="PRD48264.1"/>
    </source>
</evidence>
<reference evidence="3 4" key="1">
    <citation type="submission" date="2018-02" db="EMBL/GenBank/DDBJ databases">
        <title>The draft genome of Sphingobacterium sp. 5JN-11.</title>
        <authorList>
            <person name="Liu L."/>
            <person name="Li L."/>
            <person name="Liang L."/>
            <person name="Zhang X."/>
            <person name="Wang T."/>
        </authorList>
    </citation>
    <scope>NUCLEOTIDE SEQUENCE [LARGE SCALE GENOMIC DNA]</scope>
    <source>
        <strain evidence="3 4">5JN-11</strain>
    </source>
</reference>
<dbReference type="EMBL" id="PVBQ01000004">
    <property type="protein sequence ID" value="PRD48264.1"/>
    <property type="molecule type" value="Genomic_DNA"/>
</dbReference>
<dbReference type="InterPro" id="IPR029063">
    <property type="entry name" value="SAM-dependent_MTases_sf"/>
</dbReference>
<dbReference type="OrthoDB" id="1000417at2"/>
<dbReference type="SUPFAM" id="SSF53335">
    <property type="entry name" value="S-adenosyl-L-methionine-dependent methyltransferases"/>
    <property type="match status" value="1"/>
</dbReference>
<dbReference type="Pfam" id="PF22013">
    <property type="entry name" value="PG_1098_Fer"/>
    <property type="match status" value="1"/>
</dbReference>
<feature type="domain" description="THUMP-like" evidence="1">
    <location>
        <begin position="324"/>
        <end position="388"/>
    </location>
</feature>
<evidence type="ECO:0000259" key="1">
    <source>
        <dbReference type="Pfam" id="PF18096"/>
    </source>
</evidence>
<dbReference type="InterPro" id="IPR041497">
    <property type="entry name" value="Thump-like"/>
</dbReference>
<organism evidence="3 4">
    <name type="scientific">Sphingobacterium haloxyli</name>
    <dbReference type="NCBI Taxonomy" id="2100533"/>
    <lineage>
        <taxon>Bacteria</taxon>
        <taxon>Pseudomonadati</taxon>
        <taxon>Bacteroidota</taxon>
        <taxon>Sphingobacteriia</taxon>
        <taxon>Sphingobacteriales</taxon>
        <taxon>Sphingobacteriaceae</taxon>
        <taxon>Sphingobacterium</taxon>
    </lineage>
</organism>
<name>A0A2S9J685_9SPHI</name>
<dbReference type="Proteomes" id="UP000239711">
    <property type="component" value="Unassembled WGS sequence"/>
</dbReference>